<dbReference type="PROSITE" id="PS50889">
    <property type="entry name" value="S4"/>
    <property type="match status" value="1"/>
</dbReference>
<dbReference type="InterPro" id="IPR013843">
    <property type="entry name" value="Ribosomal_eS4_N"/>
</dbReference>
<dbReference type="CDD" id="cd00165">
    <property type="entry name" value="S4"/>
    <property type="match status" value="1"/>
</dbReference>
<keyword evidence="12" id="KW-1185">Reference proteome</keyword>
<feature type="domain" description="KOW" evidence="10">
    <location>
        <begin position="540"/>
        <end position="567"/>
    </location>
</feature>
<keyword evidence="4 11" id="KW-0689">Ribosomal protein</keyword>
<dbReference type="InterPro" id="IPR000876">
    <property type="entry name" value="Ribosomal_eS4"/>
</dbReference>
<dbReference type="PROSITE" id="PS00528">
    <property type="entry name" value="RIBOSOMAL_S4E"/>
    <property type="match status" value="1"/>
</dbReference>
<evidence type="ECO:0000256" key="7">
    <source>
        <dbReference type="SAM" id="Coils"/>
    </source>
</evidence>
<name>A0A1W0A721_9STRA</name>
<evidence type="ECO:0000259" key="9">
    <source>
        <dbReference type="SMART" id="SM00363"/>
    </source>
</evidence>
<dbReference type="InterPro" id="IPR036986">
    <property type="entry name" value="S4_RNA-bd_sf"/>
</dbReference>
<sequence length="629" mass="72298">QEWLNEKKKAQGEIDAEWKQIRKEKRNLDSTLKMGVGLLPDRKERSEVEALKAQVVKMKMDEKTKATKQKASMDFFRQRISELEVRNQELRDELKFMEQERLANWNWSKFENSIKPIPKAPSESESTSKLYDPNVYQEADSAQHVESFEQETGWHSNSMDQENSWNQSNESSRINYDVSGIVPPPPKSPPKVPPPQPLKEETKEPLIVSTTKEIEPEEKYVEIQHAKGKKERRYSQGPISKTFFFANGTEKDIYVDGHTIVRFTNGDIKETYPSKTVYYYAAAQTKHTTFADNTQLFEFPNNQIEKHYPNGMKEITFVDGTTKRIEINGDELSIFPDGTQMLEKKNGFREVSNPDGTKARDYPDATMPRGPRHHLKRMSAPKHWMLGKLDGIWAPRPSSGPHKLRECLPLIIIIRNRLKYALTKQEVTMICMQKLVKVDGKTRVDPNFPAGFMDVVEITKSGDVFRLMYDTKGRFVLHRINDEEKKYKLTKVTRQEFTGKQIPYIATNDGRTIRYADPLIKVNDTVKIDLETGKVVDFIKFETGAMVMITRGRNAGRVGVLHHIERHAGSFNIAHVKDTTGAEFATRLNNVFAIGKDNRPWVSLPKGKGVKLNILEERNLREQKAAAKN</sequence>
<dbReference type="InterPro" id="IPR032277">
    <property type="entry name" value="Ribosomal_eS4_C"/>
</dbReference>
<dbReference type="GO" id="GO:0006412">
    <property type="term" value="P:translation"/>
    <property type="evidence" value="ECO:0007669"/>
    <property type="project" value="InterPro"/>
</dbReference>
<accession>A0A1W0A721</accession>
<dbReference type="InterPro" id="IPR005824">
    <property type="entry name" value="KOW"/>
</dbReference>
<dbReference type="InterPro" id="IPR002942">
    <property type="entry name" value="S4_RNA-bd"/>
</dbReference>
<keyword evidence="7" id="KW-0175">Coiled coil</keyword>
<evidence type="ECO:0000256" key="5">
    <source>
        <dbReference type="ARBA" id="ARBA00023274"/>
    </source>
</evidence>
<comment type="caution">
    <text evidence="11">The sequence shown here is derived from an EMBL/GenBank/DDBJ whole genome shotgun (WGS) entry which is preliminary data.</text>
</comment>
<dbReference type="InterPro" id="IPR009852">
    <property type="entry name" value="CENPJ_C_dom"/>
</dbReference>
<proteinExistence type="inferred from homology"/>
<dbReference type="Pfam" id="PF00900">
    <property type="entry name" value="Ribosomal_S4e"/>
    <property type="match status" value="1"/>
</dbReference>
<dbReference type="PANTHER" id="PTHR11581:SF0">
    <property type="entry name" value="SMALL RIBOSOMAL SUBUNIT PROTEIN ES4"/>
    <property type="match status" value="1"/>
</dbReference>
<evidence type="ECO:0000313" key="12">
    <source>
        <dbReference type="Proteomes" id="UP000243217"/>
    </source>
</evidence>
<dbReference type="OrthoDB" id="1109245at2759"/>
<dbReference type="FunFam" id="3.10.290.10:FF:000002">
    <property type="entry name" value="40S ribosomal protein S4"/>
    <property type="match status" value="1"/>
</dbReference>
<dbReference type="InterPro" id="IPR014722">
    <property type="entry name" value="Rib_uL2_dom2"/>
</dbReference>
<dbReference type="EMBL" id="JNBS01000376">
    <property type="protein sequence ID" value="OQS06084.1"/>
    <property type="molecule type" value="Genomic_DNA"/>
</dbReference>
<dbReference type="GO" id="GO:0019843">
    <property type="term" value="F:rRNA binding"/>
    <property type="evidence" value="ECO:0007669"/>
    <property type="project" value="UniProtKB-KW"/>
</dbReference>
<reference evidence="11 12" key="1">
    <citation type="journal article" date="2014" name="Genome Biol. Evol.">
        <title>The secreted proteins of Achlya hypogyna and Thraustotheca clavata identify the ancestral oomycete secretome and reveal gene acquisitions by horizontal gene transfer.</title>
        <authorList>
            <person name="Misner I."/>
            <person name="Blouin N."/>
            <person name="Leonard G."/>
            <person name="Richards T.A."/>
            <person name="Lane C.E."/>
        </authorList>
    </citation>
    <scope>NUCLEOTIDE SEQUENCE [LARGE SCALE GENOMIC DNA]</scope>
    <source>
        <strain evidence="11 12">ATCC 34112</strain>
    </source>
</reference>
<evidence type="ECO:0000256" key="1">
    <source>
        <dbReference type="ARBA" id="ARBA00007500"/>
    </source>
</evidence>
<dbReference type="Pfam" id="PF07202">
    <property type="entry name" value="Tcp10_C"/>
    <property type="match status" value="1"/>
</dbReference>
<dbReference type="FunFam" id="2.40.50.740:FF:000001">
    <property type="entry name" value="40S ribosomal protein S4"/>
    <property type="match status" value="1"/>
</dbReference>
<feature type="non-terminal residue" evidence="11">
    <location>
        <position position="1"/>
    </location>
</feature>
<evidence type="ECO:0000259" key="10">
    <source>
        <dbReference type="SMART" id="SM00739"/>
    </source>
</evidence>
<feature type="coiled-coil region" evidence="7">
    <location>
        <begin position="73"/>
        <end position="100"/>
    </location>
</feature>
<dbReference type="GO" id="GO:0003735">
    <property type="term" value="F:structural constituent of ribosome"/>
    <property type="evidence" value="ECO:0007669"/>
    <property type="project" value="InterPro"/>
</dbReference>
<keyword evidence="2 6" id="KW-0699">rRNA-binding</keyword>
<dbReference type="InterPro" id="IPR018199">
    <property type="entry name" value="Ribosomal_eS4_N_CS"/>
</dbReference>
<feature type="region of interest" description="Disordered" evidence="8">
    <location>
        <begin position="113"/>
        <end position="213"/>
    </location>
</feature>
<feature type="compositionally biased region" description="Low complexity" evidence="8">
    <location>
        <begin position="161"/>
        <end position="172"/>
    </location>
</feature>
<keyword evidence="3 6" id="KW-0694">RNA-binding</keyword>
<evidence type="ECO:0000256" key="3">
    <source>
        <dbReference type="ARBA" id="ARBA00022884"/>
    </source>
</evidence>
<dbReference type="Gene3D" id="3.10.290.10">
    <property type="entry name" value="RNA-binding S4 domain"/>
    <property type="match status" value="1"/>
</dbReference>
<dbReference type="SMART" id="SM00739">
    <property type="entry name" value="KOW"/>
    <property type="match status" value="1"/>
</dbReference>
<dbReference type="Pfam" id="PF08071">
    <property type="entry name" value="RS4NT"/>
    <property type="match status" value="1"/>
</dbReference>
<evidence type="ECO:0000256" key="2">
    <source>
        <dbReference type="ARBA" id="ARBA00022730"/>
    </source>
</evidence>
<feature type="compositionally biased region" description="Pro residues" evidence="8">
    <location>
        <begin position="182"/>
        <end position="197"/>
    </location>
</feature>
<evidence type="ECO:0000256" key="8">
    <source>
        <dbReference type="SAM" id="MobiDB-lite"/>
    </source>
</evidence>
<dbReference type="STRING" id="74557.A0A1W0A721"/>
<organism evidence="11 12">
    <name type="scientific">Thraustotheca clavata</name>
    <dbReference type="NCBI Taxonomy" id="74557"/>
    <lineage>
        <taxon>Eukaryota</taxon>
        <taxon>Sar</taxon>
        <taxon>Stramenopiles</taxon>
        <taxon>Oomycota</taxon>
        <taxon>Saprolegniomycetes</taxon>
        <taxon>Saprolegniales</taxon>
        <taxon>Achlyaceae</taxon>
        <taxon>Thraustotheca</taxon>
    </lineage>
</organism>
<dbReference type="InterPro" id="IPR038237">
    <property type="entry name" value="Ribosomal_eS4_central_sf"/>
</dbReference>
<dbReference type="GO" id="GO:0022627">
    <property type="term" value="C:cytosolic small ribosomal subunit"/>
    <property type="evidence" value="ECO:0007669"/>
    <property type="project" value="TreeGrafter"/>
</dbReference>
<dbReference type="Gene3D" id="2.40.50.740">
    <property type="match status" value="1"/>
</dbReference>
<protein>
    <submittedName>
        <fullName evidence="11">40S ribosomal protein S4</fullName>
    </submittedName>
</protein>
<dbReference type="InterPro" id="IPR013845">
    <property type="entry name" value="Ribosomal_eS4_central_region"/>
</dbReference>
<dbReference type="AlphaFoldDB" id="A0A1W0A721"/>
<dbReference type="SMART" id="SM00363">
    <property type="entry name" value="S4"/>
    <property type="match status" value="1"/>
</dbReference>
<dbReference type="InterPro" id="IPR047002">
    <property type="entry name" value="Tcp10_C_sf"/>
</dbReference>
<dbReference type="InterPro" id="IPR041982">
    <property type="entry name" value="Ribosomal_eS4_KOW"/>
</dbReference>
<evidence type="ECO:0000256" key="4">
    <source>
        <dbReference type="ARBA" id="ARBA00022980"/>
    </source>
</evidence>
<evidence type="ECO:0000256" key="6">
    <source>
        <dbReference type="PROSITE-ProRule" id="PRU00182"/>
    </source>
</evidence>
<dbReference type="HAMAP" id="MF_00485">
    <property type="entry name" value="Ribosomal_eS4"/>
    <property type="match status" value="1"/>
</dbReference>
<dbReference type="Gene3D" id="2.60.450.20">
    <property type="match status" value="1"/>
</dbReference>
<feature type="region of interest" description="Disordered" evidence="8">
    <location>
        <begin position="348"/>
        <end position="375"/>
    </location>
</feature>
<comment type="similarity">
    <text evidence="1">Belongs to the eukaryotic ribosomal protein eS4 family.</text>
</comment>
<dbReference type="Pfam" id="PF16121">
    <property type="entry name" value="40S_S4_C"/>
    <property type="match status" value="1"/>
</dbReference>
<evidence type="ECO:0000313" key="11">
    <source>
        <dbReference type="EMBL" id="OQS06084.1"/>
    </source>
</evidence>
<keyword evidence="5" id="KW-0687">Ribonucleoprotein</keyword>
<feature type="domain" description="RNA-binding S4" evidence="9">
    <location>
        <begin position="408"/>
        <end position="472"/>
    </location>
</feature>
<dbReference type="PANTHER" id="PTHR11581">
    <property type="entry name" value="30S/40S RIBOSOMAL PROTEIN S4"/>
    <property type="match status" value="1"/>
</dbReference>
<dbReference type="CDD" id="cd06087">
    <property type="entry name" value="KOW_RPS4"/>
    <property type="match status" value="1"/>
</dbReference>
<dbReference type="Pfam" id="PF01479">
    <property type="entry name" value="S4"/>
    <property type="match status" value="1"/>
</dbReference>
<gene>
    <name evidence="11" type="ORF">THRCLA_01857</name>
</gene>
<dbReference type="FunFam" id="2.30.30.30:FF:000005">
    <property type="entry name" value="40S ribosomal protein S4"/>
    <property type="match status" value="1"/>
</dbReference>
<dbReference type="Gene3D" id="2.30.30.30">
    <property type="match status" value="1"/>
</dbReference>
<dbReference type="Proteomes" id="UP000243217">
    <property type="component" value="Unassembled WGS sequence"/>
</dbReference>